<dbReference type="Pfam" id="PF17853">
    <property type="entry name" value="GGDEF_2"/>
    <property type="match status" value="1"/>
</dbReference>
<dbReference type="InterPro" id="IPR051448">
    <property type="entry name" value="CdaR-like_regulators"/>
</dbReference>
<dbReference type="PANTHER" id="PTHR33744">
    <property type="entry name" value="CARBOHYDRATE DIACID REGULATOR"/>
    <property type="match status" value="1"/>
</dbReference>
<keyword evidence="5" id="KW-1185">Reference proteome</keyword>
<organism evidence="4 5">
    <name type="scientific">Bowdeniella nasicola</name>
    <dbReference type="NCBI Taxonomy" id="208480"/>
    <lineage>
        <taxon>Bacteria</taxon>
        <taxon>Bacillati</taxon>
        <taxon>Actinomycetota</taxon>
        <taxon>Actinomycetes</taxon>
        <taxon>Actinomycetales</taxon>
        <taxon>Actinomycetaceae</taxon>
        <taxon>Bowdeniella</taxon>
    </lineage>
</organism>
<evidence type="ECO:0000313" key="4">
    <source>
        <dbReference type="EMBL" id="OKL52999.1"/>
    </source>
</evidence>
<sequence length="398" mass="43510">MTTLPSRAPTDLPEHVISALRKGSDELKLTAVARMERDLQWWRDLSSEDRSWLGLVAHEGINRFVAWMQLEDDAARPQDIFRVAPPELTRTISLQRTLQVVRLIAEVVEEHSQQHVAPDYRRDLYEAALIYSREVAFSAAGIYARAAESRGQWDARLEAAAIDAIVRGTSPAVMRSRVATVGWKGRNCTFVIVGPAPHQLTESTTAELREACLRATSDALVGIQGDRIIAVLGADENPSTIASVIEHHFGDGTIIIGPSVDDIVKAGTSARAAIAAHQVIRALSAPARIMQADDLLPERVLDGDQLARNTLIDEIYIPLVSAGPVLVETLDSYLGQGRSLEAAARDLYVHPNTVRYRLRRIAQVIGWDPTEAREGQILQIALTVGRLRGGTLPGTAAL</sequence>
<evidence type="ECO:0000259" key="2">
    <source>
        <dbReference type="Pfam" id="PF13556"/>
    </source>
</evidence>
<comment type="similarity">
    <text evidence="1">Belongs to the CdaR family.</text>
</comment>
<evidence type="ECO:0008006" key="6">
    <source>
        <dbReference type="Google" id="ProtNLM"/>
    </source>
</evidence>
<feature type="domain" description="CdaR GGDEF-like" evidence="3">
    <location>
        <begin position="168"/>
        <end position="279"/>
    </location>
</feature>
<dbReference type="STRING" id="208480.SAMN02910418_00314"/>
<name>A0A1Q5PZZ4_9ACTO</name>
<dbReference type="Gene3D" id="1.10.10.2840">
    <property type="entry name" value="PucR C-terminal helix-turn-helix domain"/>
    <property type="match status" value="1"/>
</dbReference>
<evidence type="ECO:0000259" key="3">
    <source>
        <dbReference type="Pfam" id="PF17853"/>
    </source>
</evidence>
<dbReference type="Proteomes" id="UP000185628">
    <property type="component" value="Unassembled WGS sequence"/>
</dbReference>
<reference evidence="5" key="1">
    <citation type="submission" date="2016-12" db="EMBL/GenBank/DDBJ databases">
        <authorList>
            <person name="Meng X."/>
        </authorList>
    </citation>
    <scope>NUCLEOTIDE SEQUENCE [LARGE SCALE GENOMIC DNA]</scope>
    <source>
        <strain evidence="5">DSM 19116</strain>
    </source>
</reference>
<accession>A0A1Q5PZZ4</accession>
<dbReference type="InterPro" id="IPR042070">
    <property type="entry name" value="PucR_C-HTH_sf"/>
</dbReference>
<dbReference type="PANTHER" id="PTHR33744:SF7">
    <property type="entry name" value="PUCR FAMILY TRANSCRIPTIONAL REGULATOR"/>
    <property type="match status" value="1"/>
</dbReference>
<evidence type="ECO:0000313" key="5">
    <source>
        <dbReference type="Proteomes" id="UP000185628"/>
    </source>
</evidence>
<dbReference type="Pfam" id="PF13556">
    <property type="entry name" value="HTH_30"/>
    <property type="match status" value="1"/>
</dbReference>
<feature type="domain" description="PucR C-terminal helix-turn-helix" evidence="2">
    <location>
        <begin position="326"/>
        <end position="383"/>
    </location>
</feature>
<dbReference type="InterPro" id="IPR025736">
    <property type="entry name" value="PucR_C-HTH_dom"/>
</dbReference>
<dbReference type="InterPro" id="IPR041522">
    <property type="entry name" value="CdaR_GGDEF"/>
</dbReference>
<dbReference type="EMBL" id="MQVR01000103">
    <property type="protein sequence ID" value="OKL52999.1"/>
    <property type="molecule type" value="Genomic_DNA"/>
</dbReference>
<dbReference type="RefSeq" id="WP_073717538.1">
    <property type="nucleotide sequence ID" value="NZ_MQVR01000103.1"/>
</dbReference>
<comment type="caution">
    <text evidence="4">The sequence shown here is derived from an EMBL/GenBank/DDBJ whole genome shotgun (WGS) entry which is preliminary data.</text>
</comment>
<gene>
    <name evidence="4" type="ORF">BSZ39_11865</name>
</gene>
<dbReference type="AlphaFoldDB" id="A0A1Q5PZZ4"/>
<protein>
    <recommendedName>
        <fullName evidence="6">PucR C-terminal helix-turn-helix domain-containing protein</fullName>
    </recommendedName>
</protein>
<evidence type="ECO:0000256" key="1">
    <source>
        <dbReference type="ARBA" id="ARBA00006754"/>
    </source>
</evidence>
<proteinExistence type="inferred from homology"/>